<dbReference type="AlphaFoldDB" id="A0A182MU37"/>
<dbReference type="Proteomes" id="UP000075883">
    <property type="component" value="Unassembled WGS sequence"/>
</dbReference>
<dbReference type="EMBL" id="AXCM01001882">
    <property type="status" value="NOT_ANNOTATED_CDS"/>
    <property type="molecule type" value="Genomic_DNA"/>
</dbReference>
<sequence>MKPYDNGAFAPRHFVSEWEDNVVFDADDPDFSVGGTGTGNVLMRSTTGSQQIGRQFGPTNMTRSVTTYYGLNSASVVSNLNQLMKDSVGGNSGTVVVTMTGGDWDGMRKELARGRNAVGGKCGLAQVSAVMFQWP</sequence>
<organism evidence="1 2">
    <name type="scientific">Anopheles culicifacies</name>
    <dbReference type="NCBI Taxonomy" id="139723"/>
    <lineage>
        <taxon>Eukaryota</taxon>
        <taxon>Metazoa</taxon>
        <taxon>Ecdysozoa</taxon>
        <taxon>Arthropoda</taxon>
        <taxon>Hexapoda</taxon>
        <taxon>Insecta</taxon>
        <taxon>Pterygota</taxon>
        <taxon>Neoptera</taxon>
        <taxon>Endopterygota</taxon>
        <taxon>Diptera</taxon>
        <taxon>Nematocera</taxon>
        <taxon>Culicoidea</taxon>
        <taxon>Culicidae</taxon>
        <taxon>Anophelinae</taxon>
        <taxon>Anopheles</taxon>
        <taxon>culicifacies species complex</taxon>
    </lineage>
</organism>
<accession>A0A182MU37</accession>
<dbReference type="VEuPathDB" id="VectorBase:ACUA026274"/>
<name>A0A182MU37_9DIPT</name>
<proteinExistence type="predicted"/>
<evidence type="ECO:0000313" key="2">
    <source>
        <dbReference type="Proteomes" id="UP000075883"/>
    </source>
</evidence>
<reference evidence="2" key="1">
    <citation type="submission" date="2013-09" db="EMBL/GenBank/DDBJ databases">
        <title>The Genome Sequence of Anopheles culicifacies species A.</title>
        <authorList>
            <consortium name="The Broad Institute Genomics Platform"/>
            <person name="Neafsey D.E."/>
            <person name="Besansky N."/>
            <person name="Howell P."/>
            <person name="Walton C."/>
            <person name="Young S.K."/>
            <person name="Zeng Q."/>
            <person name="Gargeya S."/>
            <person name="Fitzgerald M."/>
            <person name="Haas B."/>
            <person name="Abouelleil A."/>
            <person name="Allen A.W."/>
            <person name="Alvarado L."/>
            <person name="Arachchi H.M."/>
            <person name="Berlin A.M."/>
            <person name="Chapman S.B."/>
            <person name="Gainer-Dewar J."/>
            <person name="Goldberg J."/>
            <person name="Griggs A."/>
            <person name="Gujja S."/>
            <person name="Hansen M."/>
            <person name="Howarth C."/>
            <person name="Imamovic A."/>
            <person name="Ireland A."/>
            <person name="Larimer J."/>
            <person name="McCowan C."/>
            <person name="Murphy C."/>
            <person name="Pearson M."/>
            <person name="Poon T.W."/>
            <person name="Priest M."/>
            <person name="Roberts A."/>
            <person name="Saif S."/>
            <person name="Shea T."/>
            <person name="Sisk P."/>
            <person name="Sykes S."/>
            <person name="Wortman J."/>
            <person name="Nusbaum C."/>
            <person name="Birren B."/>
        </authorList>
    </citation>
    <scope>NUCLEOTIDE SEQUENCE [LARGE SCALE GENOMIC DNA]</scope>
    <source>
        <strain evidence="2">A-37</strain>
    </source>
</reference>
<dbReference type="EnsemblMetazoa" id="ACUA026274-RA">
    <property type="protein sequence ID" value="ACUA026274-PA"/>
    <property type="gene ID" value="ACUA026274"/>
</dbReference>
<evidence type="ECO:0000313" key="1">
    <source>
        <dbReference type="EnsemblMetazoa" id="ACUA026274-PA"/>
    </source>
</evidence>
<protein>
    <submittedName>
        <fullName evidence="1">Uncharacterized protein</fullName>
    </submittedName>
</protein>
<keyword evidence="2" id="KW-1185">Reference proteome</keyword>
<reference evidence="1" key="2">
    <citation type="submission" date="2020-05" db="UniProtKB">
        <authorList>
            <consortium name="EnsemblMetazoa"/>
        </authorList>
    </citation>
    <scope>IDENTIFICATION</scope>
    <source>
        <strain evidence="1">A-37</strain>
    </source>
</reference>